<dbReference type="GO" id="GO:0016887">
    <property type="term" value="F:ATP hydrolysis activity"/>
    <property type="evidence" value="ECO:0007669"/>
    <property type="project" value="InterPro"/>
</dbReference>
<dbReference type="InterPro" id="IPR027417">
    <property type="entry name" value="P-loop_NTPase"/>
</dbReference>
<evidence type="ECO:0000313" key="3">
    <source>
        <dbReference type="EMBL" id="ARN73593.1"/>
    </source>
</evidence>
<keyword evidence="4" id="KW-1185">Reference proteome</keyword>
<dbReference type="EMBL" id="CP019343">
    <property type="protein sequence ID" value="ARN73593.1"/>
    <property type="molecule type" value="Genomic_DNA"/>
</dbReference>
<keyword evidence="1" id="KW-0812">Transmembrane</keyword>
<sequence length="303" mass="33351">MYKEHFGLKDQPFGLTPNTAFFLNAQGHREAFNMLQVALANGEGFIKVVGEVGTGKTMLCRKLLNTLDDSFYTAYIPNPFLNPTALYRAIAEELGVKCKSRDGINEYQNSINERLVELVAEGKQVVLVVDEAQAMPPKSLEALRLISNLETETTKLIHIVLFGQPELDRLLAHDSLRQLLQRVTFSYELPPLDKEGTRNYIQHRVATAGYNGAQLFNESALQYVYKASKGVPRLVNILCHKALMAAYGKGDQQVTKGHLVSAVKDTEGVDLPGSVTGWVFAASVAVGLGIMLGLFFTMPGGFQ</sequence>
<dbReference type="SUPFAM" id="SSF52540">
    <property type="entry name" value="P-loop containing nucleoside triphosphate hydrolases"/>
    <property type="match status" value="1"/>
</dbReference>
<evidence type="ECO:0000313" key="4">
    <source>
        <dbReference type="Proteomes" id="UP000193450"/>
    </source>
</evidence>
<dbReference type="PANTHER" id="PTHR35894:SF7">
    <property type="entry name" value="GENERAL SECRETION PATHWAY PROTEIN A-RELATED"/>
    <property type="match status" value="1"/>
</dbReference>
<evidence type="ECO:0000259" key="2">
    <source>
        <dbReference type="Pfam" id="PF13401"/>
    </source>
</evidence>
<dbReference type="CDD" id="cd00009">
    <property type="entry name" value="AAA"/>
    <property type="match status" value="1"/>
</dbReference>
<keyword evidence="1" id="KW-1133">Transmembrane helix</keyword>
<keyword evidence="1" id="KW-0472">Membrane</keyword>
<dbReference type="InterPro" id="IPR052026">
    <property type="entry name" value="ExeA_AAA_ATPase_DNA-bind"/>
</dbReference>
<reference evidence="3 4" key="1">
    <citation type="submission" date="2016-11" db="EMBL/GenBank/DDBJ databases">
        <title>Trade-off between light-utilization and light-protection in marine flavobacteria.</title>
        <authorList>
            <person name="Kumagai Y."/>
        </authorList>
    </citation>
    <scope>NUCLEOTIDE SEQUENCE [LARGE SCALE GENOMIC DNA]</scope>
    <source>
        <strain evidence="3 4">NBRC 107125</strain>
    </source>
</reference>
<feature type="domain" description="ORC1/DEAH AAA+ ATPase" evidence="2">
    <location>
        <begin position="42"/>
        <end position="171"/>
    </location>
</feature>
<name>A0A1X9NHX7_9GAMM</name>
<protein>
    <submittedName>
        <fullName evidence="3">AAA family ATPase</fullName>
    </submittedName>
</protein>
<dbReference type="InterPro" id="IPR049945">
    <property type="entry name" value="AAA_22"/>
</dbReference>
<gene>
    <name evidence="3" type="ORF">BST96_05340</name>
</gene>
<organism evidence="3 4">
    <name type="scientific">Oceanicoccus sagamiensis</name>
    <dbReference type="NCBI Taxonomy" id="716816"/>
    <lineage>
        <taxon>Bacteria</taxon>
        <taxon>Pseudomonadati</taxon>
        <taxon>Pseudomonadota</taxon>
        <taxon>Gammaproteobacteria</taxon>
        <taxon>Cellvibrionales</taxon>
        <taxon>Spongiibacteraceae</taxon>
        <taxon>Oceanicoccus</taxon>
    </lineage>
</organism>
<dbReference type="STRING" id="716816.BST96_05340"/>
<dbReference type="PANTHER" id="PTHR35894">
    <property type="entry name" value="GENERAL SECRETION PATHWAY PROTEIN A-RELATED"/>
    <property type="match status" value="1"/>
</dbReference>
<dbReference type="AlphaFoldDB" id="A0A1X9NHX7"/>
<dbReference type="KEGG" id="osg:BST96_05340"/>
<feature type="transmembrane region" description="Helical" evidence="1">
    <location>
        <begin position="278"/>
        <end position="298"/>
    </location>
</feature>
<evidence type="ECO:0000256" key="1">
    <source>
        <dbReference type="SAM" id="Phobius"/>
    </source>
</evidence>
<proteinExistence type="predicted"/>
<dbReference type="Proteomes" id="UP000193450">
    <property type="component" value="Chromosome"/>
</dbReference>
<dbReference type="OrthoDB" id="9780149at2"/>
<dbReference type="RefSeq" id="WP_085757707.1">
    <property type="nucleotide sequence ID" value="NZ_CP019343.1"/>
</dbReference>
<accession>A0A1X9NHX7</accession>
<dbReference type="Gene3D" id="3.40.50.300">
    <property type="entry name" value="P-loop containing nucleotide triphosphate hydrolases"/>
    <property type="match status" value="1"/>
</dbReference>
<dbReference type="Pfam" id="PF13401">
    <property type="entry name" value="AAA_22"/>
    <property type="match status" value="1"/>
</dbReference>